<dbReference type="AlphaFoldDB" id="A0A183DVW0"/>
<dbReference type="PANTHER" id="PTHR21593">
    <property type="entry name" value="PRION-LIKE- Q/N-RICH -DOMAIN-BEARING PROTEIN PROTEIN"/>
    <property type="match status" value="1"/>
</dbReference>
<feature type="signal peptide" evidence="2">
    <location>
        <begin position="1"/>
        <end position="16"/>
    </location>
</feature>
<dbReference type="EMBL" id="UYRT01079661">
    <property type="protein sequence ID" value="VDN21153.1"/>
    <property type="molecule type" value="Genomic_DNA"/>
</dbReference>
<evidence type="ECO:0000256" key="1">
    <source>
        <dbReference type="SAM" id="Coils"/>
    </source>
</evidence>
<sequence length="222" mass="26338">MFYLFLSFMEFSYVQAMQWATIRVHPALFISQEAATRQCSLPSFVNDLPNVERKEVIAVWKDYKRGEDCSEQRQETQEILPSDVRALLFGRPPAFLKDAPVAVKKMFRDIMQNKSVDHEEKKQQLSKLAEEVLSRRQLSDFKRYLDEHEQRRQEFQNKVSHNILNANSVIVNSLSPEARDVYEKLERLKIERAKLIEEMNDDVRKELRDLYRKPKSKKSRKS</sequence>
<keyword evidence="2" id="KW-0732">Signal</keyword>
<name>A0A183DVW0_9BILA</name>
<reference evidence="3 4" key="2">
    <citation type="submission" date="2018-11" db="EMBL/GenBank/DDBJ databases">
        <authorList>
            <consortium name="Pathogen Informatics"/>
        </authorList>
    </citation>
    <scope>NUCLEOTIDE SEQUENCE [LARGE SCALE GENOMIC DNA]</scope>
</reference>
<feature type="coiled-coil region" evidence="1">
    <location>
        <begin position="111"/>
        <end position="213"/>
    </location>
</feature>
<organism evidence="5">
    <name type="scientific">Gongylonema pulchrum</name>
    <dbReference type="NCBI Taxonomy" id="637853"/>
    <lineage>
        <taxon>Eukaryota</taxon>
        <taxon>Metazoa</taxon>
        <taxon>Ecdysozoa</taxon>
        <taxon>Nematoda</taxon>
        <taxon>Chromadorea</taxon>
        <taxon>Rhabditida</taxon>
        <taxon>Spirurina</taxon>
        <taxon>Spiruromorpha</taxon>
        <taxon>Spiruroidea</taxon>
        <taxon>Gongylonematidae</taxon>
        <taxon>Gongylonema</taxon>
    </lineage>
</organism>
<evidence type="ECO:0000313" key="3">
    <source>
        <dbReference type="EMBL" id="VDN21153.1"/>
    </source>
</evidence>
<dbReference type="PANTHER" id="PTHR21593:SF36">
    <property type="entry name" value="DUF148 DOMAIN-CONTAINING PROTEIN-RELATED"/>
    <property type="match status" value="1"/>
</dbReference>
<keyword evidence="1" id="KW-0175">Coiled coil</keyword>
<dbReference type="WBParaSite" id="GPUH_0001286501-mRNA-1">
    <property type="protein sequence ID" value="GPUH_0001286501-mRNA-1"/>
    <property type="gene ID" value="GPUH_0001286501"/>
</dbReference>
<evidence type="ECO:0000313" key="4">
    <source>
        <dbReference type="Proteomes" id="UP000271098"/>
    </source>
</evidence>
<dbReference type="OrthoDB" id="5838444at2759"/>
<feature type="chain" id="PRO_5043138898" evidence="2">
    <location>
        <begin position="17"/>
        <end position="222"/>
    </location>
</feature>
<reference evidence="5" key="1">
    <citation type="submission" date="2016-06" db="UniProtKB">
        <authorList>
            <consortium name="WormBaseParasite"/>
        </authorList>
    </citation>
    <scope>IDENTIFICATION</scope>
</reference>
<accession>A0A183DVW0</accession>
<dbReference type="Proteomes" id="UP000271098">
    <property type="component" value="Unassembled WGS sequence"/>
</dbReference>
<keyword evidence="4" id="KW-1185">Reference proteome</keyword>
<proteinExistence type="predicted"/>
<protein>
    <submittedName>
        <fullName evidence="5">DUF148 domain-containing protein</fullName>
    </submittedName>
</protein>
<gene>
    <name evidence="3" type="ORF">GPUH_LOCUS12851</name>
</gene>
<dbReference type="InterPro" id="IPR052823">
    <property type="entry name" value="SXP/RAL-2_related"/>
</dbReference>
<evidence type="ECO:0000313" key="5">
    <source>
        <dbReference type="WBParaSite" id="GPUH_0001286501-mRNA-1"/>
    </source>
</evidence>
<evidence type="ECO:0000256" key="2">
    <source>
        <dbReference type="SAM" id="SignalP"/>
    </source>
</evidence>